<proteinExistence type="predicted"/>
<evidence type="ECO:0000313" key="1">
    <source>
        <dbReference type="EMBL" id="QUH30026.1"/>
    </source>
</evidence>
<dbReference type="KEGG" id="vgu:HYG85_14320"/>
<organism evidence="1 2">
    <name type="scientific">Vallitalea guaymasensis</name>
    <dbReference type="NCBI Taxonomy" id="1185412"/>
    <lineage>
        <taxon>Bacteria</taxon>
        <taxon>Bacillati</taxon>
        <taxon>Bacillota</taxon>
        <taxon>Clostridia</taxon>
        <taxon>Lachnospirales</taxon>
        <taxon>Vallitaleaceae</taxon>
        <taxon>Vallitalea</taxon>
    </lineage>
</organism>
<dbReference type="Proteomes" id="UP000677305">
    <property type="component" value="Chromosome"/>
</dbReference>
<reference evidence="1 2" key="1">
    <citation type="submission" date="2020-07" db="EMBL/GenBank/DDBJ databases">
        <title>Vallitalea guaymasensis genome.</title>
        <authorList>
            <person name="Postec A."/>
        </authorList>
    </citation>
    <scope>NUCLEOTIDE SEQUENCE [LARGE SCALE GENOMIC DNA]</scope>
    <source>
        <strain evidence="1 2">Ra1766G1</strain>
    </source>
</reference>
<evidence type="ECO:0000313" key="2">
    <source>
        <dbReference type="Proteomes" id="UP000677305"/>
    </source>
</evidence>
<dbReference type="EMBL" id="CP058561">
    <property type="protein sequence ID" value="QUH30026.1"/>
    <property type="molecule type" value="Genomic_DNA"/>
</dbReference>
<name>A0A8J8SD26_9FIRM</name>
<keyword evidence="2" id="KW-1185">Reference proteome</keyword>
<sequence>MKTIIGIKVSNRLEEVDRMQDILTEQGSIINTRLGLHQGNTSKEGIILLELTEETESKCSELEDSLKSIEGIEVSKMTFS</sequence>
<dbReference type="InterPro" id="IPR027271">
    <property type="entry name" value="Acetolactate_synth/TF_NikR_C"/>
</dbReference>
<protein>
    <recommendedName>
        <fullName evidence="3">Iron-only hydrogenase system regulator</fullName>
    </recommendedName>
</protein>
<dbReference type="InterPro" id="IPR045865">
    <property type="entry name" value="ACT-like_dom_sf"/>
</dbReference>
<gene>
    <name evidence="1" type="ORF">HYG85_14320</name>
</gene>
<dbReference type="Gene3D" id="3.30.70.1150">
    <property type="entry name" value="ACT-like. Chain A, domain 2"/>
    <property type="match status" value="1"/>
</dbReference>
<dbReference type="SUPFAM" id="SSF55021">
    <property type="entry name" value="ACT-like"/>
    <property type="match status" value="1"/>
</dbReference>
<dbReference type="AlphaFoldDB" id="A0A8J8SD26"/>
<evidence type="ECO:0008006" key="3">
    <source>
        <dbReference type="Google" id="ProtNLM"/>
    </source>
</evidence>
<dbReference type="RefSeq" id="WP_212690254.1">
    <property type="nucleotide sequence ID" value="NZ_CP058561.1"/>
</dbReference>
<accession>A0A8J8SD26</accession>